<organism evidence="1 2">
    <name type="scientific">Hyphomicrobium nitrativorans NL23</name>
    <dbReference type="NCBI Taxonomy" id="1029756"/>
    <lineage>
        <taxon>Bacteria</taxon>
        <taxon>Pseudomonadati</taxon>
        <taxon>Pseudomonadota</taxon>
        <taxon>Alphaproteobacteria</taxon>
        <taxon>Hyphomicrobiales</taxon>
        <taxon>Hyphomicrobiaceae</taxon>
        <taxon>Hyphomicrobium</taxon>
    </lineage>
</organism>
<accession>V5SHT5</accession>
<dbReference type="EMBL" id="CP006912">
    <property type="protein sequence ID" value="AHB50062.1"/>
    <property type="molecule type" value="Genomic_DNA"/>
</dbReference>
<keyword evidence="2" id="KW-1185">Reference proteome</keyword>
<dbReference type="STRING" id="1029756.W911_06845"/>
<evidence type="ECO:0000313" key="1">
    <source>
        <dbReference type="EMBL" id="AHB50062.1"/>
    </source>
</evidence>
<dbReference type="HOGENOM" id="CLU_3409458_0_0_5"/>
<reference evidence="1 2" key="1">
    <citation type="journal article" date="2014" name="Genome Announc.">
        <title>Complete Genome Sequence of Hyphomicrobium nitrativorans Strain NL23, a Denitrifying Bacterium Isolated from Biofilm of a Methanol-Fed Denitrification System Treating Seawater at the Montreal Biodome.</title>
        <authorList>
            <person name="Martineau C."/>
            <person name="Villeneuve C."/>
            <person name="Mauffrey F."/>
            <person name="Villemur R."/>
        </authorList>
    </citation>
    <scope>NUCLEOTIDE SEQUENCE [LARGE SCALE GENOMIC DNA]</scope>
    <source>
        <strain evidence="1">NL23</strain>
    </source>
</reference>
<dbReference type="PATRIC" id="fig|1029756.8.peg.1431"/>
<dbReference type="AlphaFoldDB" id="V5SHT5"/>
<gene>
    <name evidence="1" type="ORF">W911_06845</name>
</gene>
<proteinExistence type="predicted"/>
<sequence>MSVFAEPDIGKRLFDPDMIANDQVAALVN</sequence>
<name>V5SHT5_9HYPH</name>
<dbReference type="KEGG" id="hni:W911_06845"/>
<dbReference type="Proteomes" id="UP000018542">
    <property type="component" value="Chromosome"/>
</dbReference>
<evidence type="ECO:0000313" key="2">
    <source>
        <dbReference type="Proteomes" id="UP000018542"/>
    </source>
</evidence>
<protein>
    <submittedName>
        <fullName evidence="1">Uncharacterized protein</fullName>
    </submittedName>
</protein>